<gene>
    <name evidence="2" type="ORF">EPR50_G00171370</name>
</gene>
<reference evidence="2 3" key="1">
    <citation type="submission" date="2019-01" db="EMBL/GenBank/DDBJ databases">
        <title>A chromosome-scale genome assembly of the yellow perch, Perca flavescens.</title>
        <authorList>
            <person name="Feron R."/>
            <person name="Morvezen R."/>
            <person name="Bestin A."/>
            <person name="Haffray P."/>
            <person name="Klopp C."/>
            <person name="Zahm M."/>
            <person name="Cabau C."/>
            <person name="Roques C."/>
            <person name="Donnadieu C."/>
            <person name="Bouchez O."/>
            <person name="Christie M."/>
            <person name="Larson W."/>
            <person name="Guiguen Y."/>
        </authorList>
    </citation>
    <scope>NUCLEOTIDE SEQUENCE [LARGE SCALE GENOMIC DNA]</scope>
    <source>
        <strain evidence="2">YP-PL-M2</strain>
        <tissue evidence="2">Blood</tissue>
    </source>
</reference>
<dbReference type="EMBL" id="SCKG01000016">
    <property type="protein sequence ID" value="TDH02270.1"/>
    <property type="molecule type" value="Genomic_DNA"/>
</dbReference>
<sequence>MCISSSEVGPGFQLRVELYSSCTVEDFSPGALGPRRANRLGGSVGCSSGKKIRAAFESAAVCGSSGGNVEPGRVSPPLSPDLSTLGPKYNLLAHTTLRIEHVQEGFKTHDLSLAATEDNPFWLPLYGNMCCRLVAQPLCMIQPMISGQLKVKLGEDLNCWENVYGVLREQSLLCYQSQEDLESEDKLLLVIPIKKVGSKLAKSYE</sequence>
<protein>
    <recommendedName>
        <fullName evidence="1">Anillin homology domain-containing protein</fullName>
    </recommendedName>
</protein>
<dbReference type="PANTHER" id="PTHR21538">
    <property type="entry name" value="ANILLIN/RHOTEKIN RTKN"/>
    <property type="match status" value="1"/>
</dbReference>
<accession>A0A484CDW6</accession>
<dbReference type="Proteomes" id="UP000295070">
    <property type="component" value="Chromosome 16"/>
</dbReference>
<name>A0A484CDW6_PERFV</name>
<dbReference type="GO" id="GO:0005826">
    <property type="term" value="C:actomyosin contractile ring"/>
    <property type="evidence" value="ECO:0007669"/>
    <property type="project" value="TreeGrafter"/>
</dbReference>
<dbReference type="InterPro" id="IPR012966">
    <property type="entry name" value="AHD"/>
</dbReference>
<dbReference type="SUPFAM" id="SSF50729">
    <property type="entry name" value="PH domain-like"/>
    <property type="match status" value="1"/>
</dbReference>
<dbReference type="AlphaFoldDB" id="A0A484CDW6"/>
<evidence type="ECO:0000313" key="3">
    <source>
        <dbReference type="Proteomes" id="UP000295070"/>
    </source>
</evidence>
<dbReference type="STRING" id="8167.A0A484CDW6"/>
<dbReference type="Pfam" id="PF08174">
    <property type="entry name" value="Anillin"/>
    <property type="match status" value="1"/>
</dbReference>
<comment type="caution">
    <text evidence="2">The sequence shown here is derived from an EMBL/GenBank/DDBJ whole genome shotgun (WGS) entry which is preliminary data.</text>
</comment>
<feature type="domain" description="Anillin homology" evidence="1">
    <location>
        <begin position="6"/>
        <end position="103"/>
    </location>
</feature>
<organism evidence="2 3">
    <name type="scientific">Perca flavescens</name>
    <name type="common">American yellow perch</name>
    <name type="synonym">Morone flavescens</name>
    <dbReference type="NCBI Taxonomy" id="8167"/>
    <lineage>
        <taxon>Eukaryota</taxon>
        <taxon>Metazoa</taxon>
        <taxon>Chordata</taxon>
        <taxon>Craniata</taxon>
        <taxon>Vertebrata</taxon>
        <taxon>Euteleostomi</taxon>
        <taxon>Actinopterygii</taxon>
        <taxon>Neopterygii</taxon>
        <taxon>Teleostei</taxon>
        <taxon>Neoteleostei</taxon>
        <taxon>Acanthomorphata</taxon>
        <taxon>Eupercaria</taxon>
        <taxon>Perciformes</taxon>
        <taxon>Percoidei</taxon>
        <taxon>Percidae</taxon>
        <taxon>Percinae</taxon>
        <taxon>Perca</taxon>
    </lineage>
</organism>
<dbReference type="GO" id="GO:0000281">
    <property type="term" value="P:mitotic cytokinesis"/>
    <property type="evidence" value="ECO:0007669"/>
    <property type="project" value="TreeGrafter"/>
</dbReference>
<dbReference type="PANTHER" id="PTHR21538:SF19">
    <property type="entry name" value="RHOTEKIN"/>
    <property type="match status" value="1"/>
</dbReference>
<keyword evidence="3" id="KW-1185">Reference proteome</keyword>
<proteinExistence type="predicted"/>
<evidence type="ECO:0000313" key="2">
    <source>
        <dbReference type="EMBL" id="TDH02270.1"/>
    </source>
</evidence>
<dbReference type="InterPro" id="IPR051364">
    <property type="entry name" value="Cytokinesis/Rho-signaling"/>
</dbReference>
<dbReference type="GO" id="GO:0031106">
    <property type="term" value="P:septin ring organization"/>
    <property type="evidence" value="ECO:0007669"/>
    <property type="project" value="TreeGrafter"/>
</dbReference>
<evidence type="ECO:0000259" key="1">
    <source>
        <dbReference type="Pfam" id="PF08174"/>
    </source>
</evidence>
<dbReference type="GO" id="GO:0000915">
    <property type="term" value="P:actomyosin contractile ring assembly"/>
    <property type="evidence" value="ECO:0007669"/>
    <property type="project" value="TreeGrafter"/>
</dbReference>